<accession>A0A5N5QUW9</accession>
<comment type="function">
    <text evidence="7">Hydrolyzes fatty acids from S-acylated cysteine residues in proteins with a strong preference for palmitoylated G-alpha proteins over other acyl substrates. Mediates the deacylation of G-alpha proteins such as GPA1 in vivo, but has weak or no activity toward palmitoylated Ras proteins. Has weak lysophospholipase activity in vitro; however such activity may not exist in vivo.</text>
</comment>
<evidence type="ECO:0000256" key="1">
    <source>
        <dbReference type="ARBA" id="ARBA00006499"/>
    </source>
</evidence>
<evidence type="ECO:0000313" key="11">
    <source>
        <dbReference type="EMBL" id="KAB5595540.1"/>
    </source>
</evidence>
<sequence>MVATSLEYITVPPRAPHTATIIFSHGLGDTGESWRAVAHMLAGQLPHAKWILPHAPARPITINGGNISNAWFDLFSLGKADDKEDEEGLLQSAALIKELVKAENDAGIPNHKIIIGGFSQGAALSLLIGLTAEARYAGIAVLSGWFPVRHKLQTACPGTKPTPIFWGHGTRDPVIPHKFASLSVDFLGTLGFKDVEFKSYDVRHASDLREIAHLGEWLRKVIPA</sequence>
<evidence type="ECO:0000256" key="9">
    <source>
        <dbReference type="ARBA" id="ARBA00047337"/>
    </source>
</evidence>
<dbReference type="GO" id="GO:0008474">
    <property type="term" value="F:palmitoyl-(protein) hydrolase activity"/>
    <property type="evidence" value="ECO:0007669"/>
    <property type="project" value="UniProtKB-EC"/>
</dbReference>
<keyword evidence="12" id="KW-1185">Reference proteome</keyword>
<keyword evidence="5" id="KW-0378">Hydrolase</keyword>
<evidence type="ECO:0000313" key="12">
    <source>
        <dbReference type="Proteomes" id="UP000383932"/>
    </source>
</evidence>
<organism evidence="11 12">
    <name type="scientific">Ceratobasidium theobromae</name>
    <dbReference type="NCBI Taxonomy" id="1582974"/>
    <lineage>
        <taxon>Eukaryota</taxon>
        <taxon>Fungi</taxon>
        <taxon>Dikarya</taxon>
        <taxon>Basidiomycota</taxon>
        <taxon>Agaricomycotina</taxon>
        <taxon>Agaricomycetes</taxon>
        <taxon>Cantharellales</taxon>
        <taxon>Ceratobasidiaceae</taxon>
        <taxon>Ceratobasidium</taxon>
    </lineage>
</organism>
<gene>
    <name evidence="11" type="ORF">CTheo_1001</name>
</gene>
<dbReference type="GO" id="GO:0052689">
    <property type="term" value="F:carboxylic ester hydrolase activity"/>
    <property type="evidence" value="ECO:0007669"/>
    <property type="project" value="UniProtKB-KW"/>
</dbReference>
<evidence type="ECO:0000256" key="7">
    <source>
        <dbReference type="ARBA" id="ARBA00029392"/>
    </source>
</evidence>
<evidence type="ECO:0000256" key="3">
    <source>
        <dbReference type="ARBA" id="ARBA00014923"/>
    </source>
</evidence>
<dbReference type="InterPro" id="IPR050565">
    <property type="entry name" value="LYPA1-2/EST-like"/>
</dbReference>
<keyword evidence="4" id="KW-0719">Serine esterase</keyword>
<comment type="similarity">
    <text evidence="1">Belongs to the AB hydrolase superfamily. AB hydrolase 2 family.</text>
</comment>
<evidence type="ECO:0000256" key="4">
    <source>
        <dbReference type="ARBA" id="ARBA00022487"/>
    </source>
</evidence>
<comment type="caution">
    <text evidence="11">The sequence shown here is derived from an EMBL/GenBank/DDBJ whole genome shotgun (WGS) entry which is preliminary data.</text>
</comment>
<dbReference type="AlphaFoldDB" id="A0A5N5QUW9"/>
<dbReference type="EMBL" id="SSOP01000008">
    <property type="protein sequence ID" value="KAB5595540.1"/>
    <property type="molecule type" value="Genomic_DNA"/>
</dbReference>
<dbReference type="PANTHER" id="PTHR10655:SF17">
    <property type="entry name" value="LYSOPHOSPHOLIPASE-LIKE PROTEIN 1"/>
    <property type="match status" value="1"/>
</dbReference>
<dbReference type="PANTHER" id="PTHR10655">
    <property type="entry name" value="LYSOPHOSPHOLIPASE-RELATED"/>
    <property type="match status" value="1"/>
</dbReference>
<dbReference type="OrthoDB" id="2418081at2759"/>
<evidence type="ECO:0000256" key="5">
    <source>
        <dbReference type="ARBA" id="ARBA00022801"/>
    </source>
</evidence>
<reference evidence="11 12" key="1">
    <citation type="journal article" date="2019" name="Fungal Biol. Biotechnol.">
        <title>Draft genome sequence of fastidious pathogen Ceratobasidium theobromae, which causes vascular-streak dieback in Theobroma cacao.</title>
        <authorList>
            <person name="Ali S.S."/>
            <person name="Asman A."/>
            <person name="Shao J."/>
            <person name="Firmansyah A.P."/>
            <person name="Susilo A.W."/>
            <person name="Rosmana A."/>
            <person name="McMahon P."/>
            <person name="Junaid M."/>
            <person name="Guest D."/>
            <person name="Kheng T.Y."/>
            <person name="Meinhardt L.W."/>
            <person name="Bailey B.A."/>
        </authorList>
    </citation>
    <scope>NUCLEOTIDE SEQUENCE [LARGE SCALE GENOMIC DNA]</scope>
    <source>
        <strain evidence="11 12">CT2</strain>
    </source>
</reference>
<evidence type="ECO:0000256" key="8">
    <source>
        <dbReference type="ARBA" id="ARBA00031195"/>
    </source>
</evidence>
<dbReference type="GO" id="GO:0005737">
    <property type="term" value="C:cytoplasm"/>
    <property type="evidence" value="ECO:0007669"/>
    <property type="project" value="TreeGrafter"/>
</dbReference>
<dbReference type="SUPFAM" id="SSF53474">
    <property type="entry name" value="alpha/beta-Hydrolases"/>
    <property type="match status" value="1"/>
</dbReference>
<dbReference type="InterPro" id="IPR029058">
    <property type="entry name" value="AB_hydrolase_fold"/>
</dbReference>
<comment type="catalytic activity">
    <reaction evidence="9">
        <text>S-hexadecanoyl-L-cysteinyl-[protein] + H2O = L-cysteinyl-[protein] + hexadecanoate + H(+)</text>
        <dbReference type="Rhea" id="RHEA:19233"/>
        <dbReference type="Rhea" id="RHEA-COMP:10131"/>
        <dbReference type="Rhea" id="RHEA-COMP:11032"/>
        <dbReference type="ChEBI" id="CHEBI:7896"/>
        <dbReference type="ChEBI" id="CHEBI:15377"/>
        <dbReference type="ChEBI" id="CHEBI:15378"/>
        <dbReference type="ChEBI" id="CHEBI:29950"/>
        <dbReference type="ChEBI" id="CHEBI:74151"/>
        <dbReference type="EC" id="3.1.2.22"/>
    </reaction>
</comment>
<protein>
    <recommendedName>
        <fullName evidence="3">Acyl-protein thioesterase 1</fullName>
        <ecNumber evidence="2">3.1.2.22</ecNumber>
    </recommendedName>
    <alternativeName>
        <fullName evidence="8">Palmitoyl-protein hydrolase</fullName>
    </alternativeName>
</protein>
<evidence type="ECO:0000256" key="6">
    <source>
        <dbReference type="ARBA" id="ARBA00022832"/>
    </source>
</evidence>
<dbReference type="InterPro" id="IPR003140">
    <property type="entry name" value="PLipase/COase/thioEstase"/>
</dbReference>
<name>A0A5N5QUW9_9AGAM</name>
<dbReference type="Gene3D" id="3.40.50.1820">
    <property type="entry name" value="alpha/beta hydrolase"/>
    <property type="match status" value="1"/>
</dbReference>
<proteinExistence type="inferred from homology"/>
<dbReference type="EC" id="3.1.2.22" evidence="2"/>
<keyword evidence="6" id="KW-0443">Lipid metabolism</keyword>
<dbReference type="GO" id="GO:0006631">
    <property type="term" value="P:fatty acid metabolic process"/>
    <property type="evidence" value="ECO:0007669"/>
    <property type="project" value="UniProtKB-KW"/>
</dbReference>
<dbReference type="Proteomes" id="UP000383932">
    <property type="component" value="Unassembled WGS sequence"/>
</dbReference>
<keyword evidence="6" id="KW-0276">Fatty acid metabolism</keyword>
<feature type="domain" description="Phospholipase/carboxylesterase/thioesterase" evidence="10">
    <location>
        <begin position="11"/>
        <end position="222"/>
    </location>
</feature>
<evidence type="ECO:0000256" key="2">
    <source>
        <dbReference type="ARBA" id="ARBA00012423"/>
    </source>
</evidence>
<dbReference type="Pfam" id="PF02230">
    <property type="entry name" value="Abhydrolase_2"/>
    <property type="match status" value="1"/>
</dbReference>
<evidence type="ECO:0000259" key="10">
    <source>
        <dbReference type="Pfam" id="PF02230"/>
    </source>
</evidence>